<keyword evidence="2" id="KW-1185">Reference proteome</keyword>
<organism evidence="1 2">
    <name type="scientific">Hyaloscypha variabilis (strain UAMH 11265 / GT02V1 / F)</name>
    <name type="common">Meliniomyces variabilis</name>
    <dbReference type="NCBI Taxonomy" id="1149755"/>
    <lineage>
        <taxon>Eukaryota</taxon>
        <taxon>Fungi</taxon>
        <taxon>Dikarya</taxon>
        <taxon>Ascomycota</taxon>
        <taxon>Pezizomycotina</taxon>
        <taxon>Leotiomycetes</taxon>
        <taxon>Helotiales</taxon>
        <taxon>Hyaloscyphaceae</taxon>
        <taxon>Hyaloscypha</taxon>
        <taxon>Hyaloscypha variabilis</taxon>
    </lineage>
</organism>
<reference evidence="1 2" key="1">
    <citation type="submission" date="2016-04" db="EMBL/GenBank/DDBJ databases">
        <title>A degradative enzymes factory behind the ericoid mycorrhizal symbiosis.</title>
        <authorList>
            <consortium name="DOE Joint Genome Institute"/>
            <person name="Martino E."/>
            <person name="Morin E."/>
            <person name="Grelet G."/>
            <person name="Kuo A."/>
            <person name="Kohler A."/>
            <person name="Daghino S."/>
            <person name="Barry K."/>
            <person name="Choi C."/>
            <person name="Cichocki N."/>
            <person name="Clum A."/>
            <person name="Copeland A."/>
            <person name="Hainaut M."/>
            <person name="Haridas S."/>
            <person name="Labutti K."/>
            <person name="Lindquist E."/>
            <person name="Lipzen A."/>
            <person name="Khouja H.-R."/>
            <person name="Murat C."/>
            <person name="Ohm R."/>
            <person name="Olson A."/>
            <person name="Spatafora J."/>
            <person name="Veneault-Fourrey C."/>
            <person name="Henrissat B."/>
            <person name="Grigoriev I."/>
            <person name="Martin F."/>
            <person name="Perotto S."/>
        </authorList>
    </citation>
    <scope>NUCLEOTIDE SEQUENCE [LARGE SCALE GENOMIC DNA]</scope>
    <source>
        <strain evidence="1 2">F</strain>
    </source>
</reference>
<accession>A0A2J6S3Y1</accession>
<gene>
    <name evidence="1" type="ORF">L207DRAFT_578388</name>
</gene>
<evidence type="ECO:0000313" key="1">
    <source>
        <dbReference type="EMBL" id="PMD45474.1"/>
    </source>
</evidence>
<proteinExistence type="predicted"/>
<dbReference type="AlphaFoldDB" id="A0A2J6S3Y1"/>
<sequence length="174" mass="20342">MCLFKFPDFSEFFVNPKNGIKRKWPQYKFPEFSKVFVNPKKGIKRKWPQYKFPPTPSRNPEQDEPDIVVCFKPQGIPPSSYRWEHKMNAKDVPKNLKDVTPALHNILMGHHKKYVGKQAQWKLTNIGARWVNMGVHGGGRGEMDLNRVDEGLRDHAFDDIRAMKGYVIIKYKKA</sequence>
<name>A0A2J6S3Y1_HYAVF</name>
<dbReference type="EMBL" id="KZ613940">
    <property type="protein sequence ID" value="PMD45474.1"/>
    <property type="molecule type" value="Genomic_DNA"/>
</dbReference>
<evidence type="ECO:0000313" key="2">
    <source>
        <dbReference type="Proteomes" id="UP000235786"/>
    </source>
</evidence>
<dbReference type="Proteomes" id="UP000235786">
    <property type="component" value="Unassembled WGS sequence"/>
</dbReference>
<protein>
    <submittedName>
        <fullName evidence="1">Uncharacterized protein</fullName>
    </submittedName>
</protein>